<accession>L8HGH6</accession>
<organism evidence="2 3">
    <name type="scientific">Acanthamoeba castellanii (strain ATCC 30010 / Neff)</name>
    <dbReference type="NCBI Taxonomy" id="1257118"/>
    <lineage>
        <taxon>Eukaryota</taxon>
        <taxon>Amoebozoa</taxon>
        <taxon>Discosea</taxon>
        <taxon>Longamoebia</taxon>
        <taxon>Centramoebida</taxon>
        <taxon>Acanthamoebidae</taxon>
        <taxon>Acanthamoeba</taxon>
    </lineage>
</organism>
<dbReference type="SUPFAM" id="SSF51695">
    <property type="entry name" value="PLC-like phosphodiesterases"/>
    <property type="match status" value="1"/>
</dbReference>
<evidence type="ECO:0000313" key="3">
    <source>
        <dbReference type="Proteomes" id="UP000011083"/>
    </source>
</evidence>
<sequence>MVERHKPVVAAHRGGGYPFGPENTLYSYRRSVYECGAHILEIDVRLTKDKQLVLVHDAHLDRTTNGQGLVGEYTLEELKKLDARAKFRKRNTPIQPLTDGSMDDPRLFQIPTLEEVFDEFAGCADVTFFLDMKDTGAVAQTIELIKERKLENRIIFGSVAPGPNQAVRRLKPEGIPVGPDVVSVLFMNLLSRLRLFWLYPHKHEVVGIIHSASLSAFIPPRGIKGKLLGLAEYVLLGGGGRLVNERLVRDVRHSGRMFAVFGVEMSDPVLIRECLDMGVEIIFSDSPDIARDTINKWKRERQPSQSR</sequence>
<evidence type="ECO:0000313" key="2">
    <source>
        <dbReference type="EMBL" id="ELR24624.1"/>
    </source>
</evidence>
<dbReference type="PANTHER" id="PTHR46211">
    <property type="entry name" value="GLYCEROPHOSPHORYL DIESTER PHOSPHODIESTERASE"/>
    <property type="match status" value="1"/>
</dbReference>
<gene>
    <name evidence="2" type="ORF">ACA1_172090</name>
</gene>
<name>L8HGH6_ACACF</name>
<dbReference type="Gene3D" id="3.20.20.190">
    <property type="entry name" value="Phosphatidylinositol (PI) phosphodiesterase"/>
    <property type="match status" value="1"/>
</dbReference>
<dbReference type="GO" id="GO:0006629">
    <property type="term" value="P:lipid metabolic process"/>
    <property type="evidence" value="ECO:0007669"/>
    <property type="project" value="InterPro"/>
</dbReference>
<dbReference type="GeneID" id="14925646"/>
<dbReference type="RefSeq" id="XP_004356524.1">
    <property type="nucleotide sequence ID" value="XM_004356471.1"/>
</dbReference>
<dbReference type="AlphaFoldDB" id="L8HGH6"/>
<keyword evidence="3" id="KW-1185">Reference proteome</keyword>
<dbReference type="OrthoDB" id="1058301at2759"/>
<dbReference type="VEuPathDB" id="AmoebaDB:ACA1_172090"/>
<dbReference type="EMBL" id="KB007811">
    <property type="protein sequence ID" value="ELR24624.1"/>
    <property type="molecule type" value="Genomic_DNA"/>
</dbReference>
<dbReference type="KEGG" id="acan:ACA1_172090"/>
<dbReference type="STRING" id="1257118.L8HGH6"/>
<dbReference type="Proteomes" id="UP000011083">
    <property type="component" value="Unassembled WGS sequence"/>
</dbReference>
<reference evidence="2 3" key="1">
    <citation type="journal article" date="2013" name="Genome Biol.">
        <title>Genome of Acanthamoeba castellanii highlights extensive lateral gene transfer and early evolution of tyrosine kinase signaling.</title>
        <authorList>
            <person name="Clarke M."/>
            <person name="Lohan A.J."/>
            <person name="Liu B."/>
            <person name="Lagkouvardos I."/>
            <person name="Roy S."/>
            <person name="Zafar N."/>
            <person name="Bertelli C."/>
            <person name="Schilde C."/>
            <person name="Kianianmomeni A."/>
            <person name="Burglin T.R."/>
            <person name="Frech C."/>
            <person name="Turcotte B."/>
            <person name="Kopec K.O."/>
            <person name="Synnott J.M."/>
            <person name="Choo C."/>
            <person name="Paponov I."/>
            <person name="Finkler A."/>
            <person name="Soon Heng Tan C."/>
            <person name="Hutchins A.P."/>
            <person name="Weinmeier T."/>
            <person name="Rattei T."/>
            <person name="Chu J.S."/>
            <person name="Gimenez G."/>
            <person name="Irimia M."/>
            <person name="Rigden D.J."/>
            <person name="Fitzpatrick D.A."/>
            <person name="Lorenzo-Morales J."/>
            <person name="Bateman A."/>
            <person name="Chiu C.H."/>
            <person name="Tang P."/>
            <person name="Hegemann P."/>
            <person name="Fromm H."/>
            <person name="Raoult D."/>
            <person name="Greub G."/>
            <person name="Miranda-Saavedra D."/>
            <person name="Chen N."/>
            <person name="Nash P."/>
            <person name="Ginger M.L."/>
            <person name="Horn M."/>
            <person name="Schaap P."/>
            <person name="Caler L."/>
            <person name="Loftus B."/>
        </authorList>
    </citation>
    <scope>NUCLEOTIDE SEQUENCE [LARGE SCALE GENOMIC DNA]</scope>
    <source>
        <strain evidence="2 3">Neff</strain>
    </source>
</reference>
<protein>
    <submittedName>
        <fullName evidence="2">Glycerophosphodiester phosphodiesterase</fullName>
    </submittedName>
</protein>
<evidence type="ECO:0000259" key="1">
    <source>
        <dbReference type="PROSITE" id="PS51704"/>
    </source>
</evidence>
<dbReference type="GO" id="GO:0008081">
    <property type="term" value="F:phosphoric diester hydrolase activity"/>
    <property type="evidence" value="ECO:0007669"/>
    <property type="project" value="InterPro"/>
</dbReference>
<dbReference type="Pfam" id="PF03009">
    <property type="entry name" value="GDPD"/>
    <property type="match status" value="1"/>
</dbReference>
<dbReference type="InterPro" id="IPR030395">
    <property type="entry name" value="GP_PDE_dom"/>
</dbReference>
<proteinExistence type="predicted"/>
<feature type="domain" description="GP-PDE" evidence="1">
    <location>
        <begin position="7"/>
        <end position="294"/>
    </location>
</feature>
<dbReference type="PROSITE" id="PS51704">
    <property type="entry name" value="GP_PDE"/>
    <property type="match status" value="1"/>
</dbReference>
<dbReference type="InterPro" id="IPR017946">
    <property type="entry name" value="PLC-like_Pdiesterase_TIM-brl"/>
</dbReference>
<dbReference type="PANTHER" id="PTHR46211:SF14">
    <property type="entry name" value="GLYCEROPHOSPHODIESTER PHOSPHODIESTERASE"/>
    <property type="match status" value="1"/>
</dbReference>